<gene>
    <name evidence="1" type="ORF">BDR25DRAFT_396619</name>
</gene>
<dbReference type="Proteomes" id="UP000799755">
    <property type="component" value="Unassembled WGS sequence"/>
</dbReference>
<evidence type="ECO:0000313" key="2">
    <source>
        <dbReference type="Proteomes" id="UP000799755"/>
    </source>
</evidence>
<accession>A0ACB6QF56</accession>
<evidence type="ECO:0000313" key="1">
    <source>
        <dbReference type="EMBL" id="KAF2464766.1"/>
    </source>
</evidence>
<proteinExistence type="predicted"/>
<sequence length="1277" mass="143657">MHDISATQQIRDVFITCIDKSNPAEVQTAINSMFLWYTKAEKCYVYLRDISTIKWKASDRALEHIWEPTFQQSRWFRRGWTLQELLAPTSVEFFSQEWMKLGDKQSLAQQIYEATGIPITALQGTPMFEFSDKERFAWMQSRKTTAEEDKAYALPGIFNVKMPLCYKEGYACAFKRLQEEISKLNLCLQALRLTSPCSDKKRIEDTKGGLLLDSYCWILENPDFQIWSKSQQNQLLWIKGDPGKGKTMLLCGIINELSKSVAKTALLSYFFCQATDSRINHATAVLRGLIYLLVYQQPSLVVHVWKKYAHAGNKLFEDANAWFALSKIFTDIVQDLSLKSIYLIINALDECLTDLPKLLDFIWIMSSRNWPNIEECLERAGDKVRLSLELNADSVSATLVKDKNYDDKTKHAVLEYLQTNANNTFLWAALLKTFPPGLNSLYNRMIQRINSLDNAGLCRRVLATVAIVYWPITLKELTTLVEELDGMAEDLDASAKDFLLKEAIHAIFLSGSEIFYYAIFSTSLQAISDTLRRDIYELGALGYSIAQVQQPKPDPLAASRYSCIYWIDHLFDWNPSPSAEDHVDLQGGGALEALSLCKSMLKGVVSIAKLEVVMQVLYKLRRTNTYASNKLVRNAHRFILSHKRAIEKSPLQAYASALLFSPSQSLIRGLFKREEPNWITIEPTLEEKWSACLQTLEGHSEHVSLVAFSSDSTRLASGSYDKTVKIWDASSGQCLQTLEGHSRLVSSVAFSSDSARLASRSWDIDYRGLDLSLDSRWIKYNSENILWLPSEYRPSCVVVSKNMIGIGTGGGRVWICNVERHKLNHTLDHLTKVSKVICHLRWTNTLITLAEWMVELVVKLLLDKGANVNAQGGSFGNALYAASAGNYEQVVASKNSYEPLLNKVIDIRAQDGYYAHPLYAASYNAYGPVVKLLLEKGADVNTRGGDFGNTLHAASAGGYELLAKMLLDNSADVNVQGGYYGTALQTASYSGYELVVRLLLDRGADINTKMKLLLEKDADVNAQGGDFGNSLQAASAGGYELVVKLLLDKGAKVNAQGGYYDNAFQAASYKCHEPVGLQEPTPKATGNGFESRERDPHRTLGTNEWELLLYTSAYYYAEIYLTKFARRKLPVNRPHPTIQQPLCKYFQGYPTLIPVLLHFELVLSGSLWHSAFLLFVLERSTVFSSDRAYNRAEEYNEDGSFTIEIFSLLDYKEGLAIRFCGDAVATVMCTGFIHNFVDSCFQDRRFSAILPDGILLSKPPELSANRLTSLQYRFSST</sequence>
<organism evidence="1 2">
    <name type="scientific">Lindgomyces ingoldianus</name>
    <dbReference type="NCBI Taxonomy" id="673940"/>
    <lineage>
        <taxon>Eukaryota</taxon>
        <taxon>Fungi</taxon>
        <taxon>Dikarya</taxon>
        <taxon>Ascomycota</taxon>
        <taxon>Pezizomycotina</taxon>
        <taxon>Dothideomycetes</taxon>
        <taxon>Pleosporomycetidae</taxon>
        <taxon>Pleosporales</taxon>
        <taxon>Lindgomycetaceae</taxon>
        <taxon>Lindgomyces</taxon>
    </lineage>
</organism>
<keyword evidence="2" id="KW-1185">Reference proteome</keyword>
<dbReference type="EMBL" id="MU003534">
    <property type="protein sequence ID" value="KAF2464766.1"/>
    <property type="molecule type" value="Genomic_DNA"/>
</dbReference>
<name>A0ACB6QF56_9PLEO</name>
<reference evidence="1" key="1">
    <citation type="journal article" date="2020" name="Stud. Mycol.">
        <title>101 Dothideomycetes genomes: a test case for predicting lifestyles and emergence of pathogens.</title>
        <authorList>
            <person name="Haridas S."/>
            <person name="Albert R."/>
            <person name="Binder M."/>
            <person name="Bloem J."/>
            <person name="Labutti K."/>
            <person name="Salamov A."/>
            <person name="Andreopoulos B."/>
            <person name="Baker S."/>
            <person name="Barry K."/>
            <person name="Bills G."/>
            <person name="Bluhm B."/>
            <person name="Cannon C."/>
            <person name="Castanera R."/>
            <person name="Culley D."/>
            <person name="Daum C."/>
            <person name="Ezra D."/>
            <person name="Gonzalez J."/>
            <person name="Henrissat B."/>
            <person name="Kuo A."/>
            <person name="Liang C."/>
            <person name="Lipzen A."/>
            <person name="Lutzoni F."/>
            <person name="Magnuson J."/>
            <person name="Mondo S."/>
            <person name="Nolan M."/>
            <person name="Ohm R."/>
            <person name="Pangilinan J."/>
            <person name="Park H.-J."/>
            <person name="Ramirez L."/>
            <person name="Alfaro M."/>
            <person name="Sun H."/>
            <person name="Tritt A."/>
            <person name="Yoshinaga Y."/>
            <person name="Zwiers L.-H."/>
            <person name="Turgeon B."/>
            <person name="Goodwin S."/>
            <person name="Spatafora J."/>
            <person name="Crous P."/>
            <person name="Grigoriev I."/>
        </authorList>
    </citation>
    <scope>NUCLEOTIDE SEQUENCE</scope>
    <source>
        <strain evidence="1">ATCC 200398</strain>
    </source>
</reference>
<protein>
    <submittedName>
        <fullName evidence="1">Uncharacterized protein</fullName>
    </submittedName>
</protein>
<comment type="caution">
    <text evidence="1">The sequence shown here is derived from an EMBL/GenBank/DDBJ whole genome shotgun (WGS) entry which is preliminary data.</text>
</comment>